<proteinExistence type="predicted"/>
<comment type="caution">
    <text evidence="1">The sequence shown here is derived from an EMBL/GenBank/DDBJ whole genome shotgun (WGS) entry which is preliminary data.</text>
</comment>
<name>A0ACC3SKE8_9PEZI</name>
<organism evidence="1 2">
    <name type="scientific">Zalaria obscura</name>
    <dbReference type="NCBI Taxonomy" id="2024903"/>
    <lineage>
        <taxon>Eukaryota</taxon>
        <taxon>Fungi</taxon>
        <taxon>Dikarya</taxon>
        <taxon>Ascomycota</taxon>
        <taxon>Pezizomycotina</taxon>
        <taxon>Dothideomycetes</taxon>
        <taxon>Dothideomycetidae</taxon>
        <taxon>Dothideales</taxon>
        <taxon>Zalariaceae</taxon>
        <taxon>Zalaria</taxon>
    </lineage>
</organism>
<sequence length="367" mass="40471">MDVPHTERVKSPHLMRCLSQYTARRNLAQIDGPVKPLGSTSTLVAYGVVGCVPACTAECKAITNKKEEPETKGYQVFASENSPYPRLRVVRVKTSRRLGHDLLLLLSFPPIRVQSLPTSMLVDKTTFERKWLGKTSRSQSTHPRMQMVAAHTDSVAIPPGRHGVSDSQVTEKRLSRRDQKYKELRALEADAKIKTREAQLLRQENAGAKLAETLHTSDDTSRTLSHTSTNDASLTHRPNWSQALRVAKAIAKFRLSRTTRPSGPRPKRSPDVQGTQDIQEKSGLPTMMFSTAEETVIRILDTDAGRPSARGRSRSRSPCTEERSNSFLASLLDGRSARRSPSSVRSSCSSQSRSSPIGSSGPFVSAV</sequence>
<keyword evidence="2" id="KW-1185">Reference proteome</keyword>
<protein>
    <submittedName>
        <fullName evidence="1">Uncharacterized protein</fullName>
    </submittedName>
</protein>
<dbReference type="EMBL" id="JAMKPW020000006">
    <property type="protein sequence ID" value="KAK8217277.1"/>
    <property type="molecule type" value="Genomic_DNA"/>
</dbReference>
<evidence type="ECO:0000313" key="2">
    <source>
        <dbReference type="Proteomes" id="UP001320706"/>
    </source>
</evidence>
<reference evidence="1" key="1">
    <citation type="submission" date="2024-02" db="EMBL/GenBank/DDBJ databases">
        <title>Metagenome Assembled Genome of Zalaria obscura JY119.</title>
        <authorList>
            <person name="Vighnesh L."/>
            <person name="Jagadeeshwari U."/>
            <person name="Venkata Ramana C."/>
            <person name="Sasikala C."/>
        </authorList>
    </citation>
    <scope>NUCLEOTIDE SEQUENCE</scope>
    <source>
        <strain evidence="1">JY119</strain>
    </source>
</reference>
<evidence type="ECO:0000313" key="1">
    <source>
        <dbReference type="EMBL" id="KAK8217277.1"/>
    </source>
</evidence>
<accession>A0ACC3SKE8</accession>
<gene>
    <name evidence="1" type="ORF">M8818_001530</name>
</gene>
<dbReference type="Proteomes" id="UP001320706">
    <property type="component" value="Unassembled WGS sequence"/>
</dbReference>